<dbReference type="AlphaFoldDB" id="A0A1C3PAL8"/>
<evidence type="ECO:0000313" key="1">
    <source>
        <dbReference type="EMBL" id="SBW26860.1"/>
    </source>
</evidence>
<reference evidence="2" key="1">
    <citation type="submission" date="2016-02" db="EMBL/GenBank/DDBJ databases">
        <authorList>
            <person name="Wibberg D."/>
        </authorList>
    </citation>
    <scope>NUCLEOTIDE SEQUENCE [LARGE SCALE GENOMIC DNA]</scope>
</reference>
<evidence type="ECO:0000313" key="2">
    <source>
        <dbReference type="Proteomes" id="UP000199013"/>
    </source>
</evidence>
<accession>A0A1C3PAL8</accession>
<dbReference type="Proteomes" id="UP000199013">
    <property type="component" value="Unassembled WGS sequence"/>
</dbReference>
<sequence>MAENSVGERRERLVSLHGDDVRLRLDDDRQADADGLRATLTMPRREAWSGITVEKNTRFDGLYLRMAMTLPDFGLVAATKAAVDGGLVAHSWGLGVPTLLDGDSFAYLWGVRTRPPVVTWGFRRLVRIR</sequence>
<organism evidence="1 2">
    <name type="scientific">Candidatus Protofrankia californiensis</name>
    <dbReference type="NCBI Taxonomy" id="1839754"/>
    <lineage>
        <taxon>Bacteria</taxon>
        <taxon>Bacillati</taxon>
        <taxon>Actinomycetota</taxon>
        <taxon>Actinomycetes</taxon>
        <taxon>Frankiales</taxon>
        <taxon>Frankiaceae</taxon>
        <taxon>Protofrankia</taxon>
    </lineage>
</organism>
<keyword evidence="2" id="KW-1185">Reference proteome</keyword>
<name>A0A1C3PAL8_9ACTN</name>
<protein>
    <submittedName>
        <fullName evidence="1">Uncharacterized protein</fullName>
    </submittedName>
</protein>
<dbReference type="EMBL" id="FLUV01002133">
    <property type="protein sequence ID" value="SBW26860.1"/>
    <property type="molecule type" value="Genomic_DNA"/>
</dbReference>
<proteinExistence type="predicted"/>
<gene>
    <name evidence="1" type="ORF">FDG2_5072</name>
</gene>